<sequence length="297" mass="34175">MDDTFNNDTFNDDAIPSSSAGLIAQEVIYTIFAITGVVLNVTAICTINRFKQLKTVPNLLFANWAIADSLSLLVTPSTFRLVLMIENIDLHPKYQCAVLEADLIFHNVAILLMIIISFDWCLATYFRNVLKRVRQCCKCAILVMWGFAFFFAIITVRLCMRKIRHPITVLVLISLYLLLFLCTITNQISRCVQKCRKIDSRHSTLMLSISSTYTICWFPGFIFYAFTDLFHIHPLLAFVTESPIFCCAMINFAIMYKGNYEFQACLRQFLTHSRDRYTENIRELETRGSDNDTSSIH</sequence>
<dbReference type="CDD" id="cd00637">
    <property type="entry name" value="7tm_classA_rhodopsin-like"/>
    <property type="match status" value="1"/>
</dbReference>
<feature type="transmembrane region" description="Helical" evidence="9">
    <location>
        <begin position="205"/>
        <end position="226"/>
    </location>
</feature>
<comment type="subcellular location">
    <subcellularLocation>
        <location evidence="1">Cell membrane</location>
        <topology evidence="1">Multi-pass membrane protein</topology>
    </subcellularLocation>
</comment>
<feature type="transmembrane region" description="Helical" evidence="9">
    <location>
        <begin position="139"/>
        <end position="157"/>
    </location>
</feature>
<proteinExistence type="predicted"/>
<evidence type="ECO:0008006" key="11">
    <source>
        <dbReference type="Google" id="ProtNLM"/>
    </source>
</evidence>
<feature type="transmembrane region" description="Helical" evidence="9">
    <location>
        <begin position="103"/>
        <end position="127"/>
    </location>
</feature>
<evidence type="ECO:0000256" key="4">
    <source>
        <dbReference type="ARBA" id="ARBA00022989"/>
    </source>
</evidence>
<dbReference type="PANTHER" id="PTHR24229">
    <property type="entry name" value="NEUROPEPTIDES RECEPTOR"/>
    <property type="match status" value="1"/>
</dbReference>
<keyword evidence="7" id="KW-0675">Receptor</keyword>
<dbReference type="GO" id="GO:0005886">
    <property type="term" value="C:plasma membrane"/>
    <property type="evidence" value="ECO:0007669"/>
    <property type="project" value="UniProtKB-SubCell"/>
</dbReference>
<dbReference type="SUPFAM" id="SSF81321">
    <property type="entry name" value="Family A G protein-coupled receptor-like"/>
    <property type="match status" value="1"/>
</dbReference>
<dbReference type="PRINTS" id="PR00237">
    <property type="entry name" value="GPCRRHODOPSN"/>
</dbReference>
<dbReference type="Gene3D" id="1.20.1070.10">
    <property type="entry name" value="Rhodopsin 7-helix transmembrane proteins"/>
    <property type="match status" value="1"/>
</dbReference>
<keyword evidence="8" id="KW-0807">Transducer</keyword>
<dbReference type="AlphaFoldDB" id="A0A1Y1L0P7"/>
<keyword evidence="2" id="KW-1003">Cell membrane</keyword>
<feature type="transmembrane region" description="Helical" evidence="9">
    <location>
        <begin position="27"/>
        <end position="47"/>
    </location>
</feature>
<feature type="transmembrane region" description="Helical" evidence="9">
    <location>
        <begin position="59"/>
        <end position="83"/>
    </location>
</feature>
<evidence type="ECO:0000256" key="6">
    <source>
        <dbReference type="ARBA" id="ARBA00023136"/>
    </source>
</evidence>
<organism evidence="10">
    <name type="scientific">Photinus pyralis</name>
    <name type="common">Common eastern firefly</name>
    <name type="synonym">Lampyris pyralis</name>
    <dbReference type="NCBI Taxonomy" id="7054"/>
    <lineage>
        <taxon>Eukaryota</taxon>
        <taxon>Metazoa</taxon>
        <taxon>Ecdysozoa</taxon>
        <taxon>Arthropoda</taxon>
        <taxon>Hexapoda</taxon>
        <taxon>Insecta</taxon>
        <taxon>Pterygota</taxon>
        <taxon>Neoptera</taxon>
        <taxon>Endopterygota</taxon>
        <taxon>Coleoptera</taxon>
        <taxon>Polyphaga</taxon>
        <taxon>Elateriformia</taxon>
        <taxon>Elateroidea</taxon>
        <taxon>Lampyridae</taxon>
        <taxon>Lampyrinae</taxon>
        <taxon>Photinus</taxon>
    </lineage>
</organism>
<dbReference type="GO" id="GO:0042277">
    <property type="term" value="F:peptide binding"/>
    <property type="evidence" value="ECO:0007669"/>
    <property type="project" value="TreeGrafter"/>
</dbReference>
<dbReference type="GO" id="GO:0004930">
    <property type="term" value="F:G protein-coupled receptor activity"/>
    <property type="evidence" value="ECO:0007669"/>
    <property type="project" value="UniProtKB-KW"/>
</dbReference>
<evidence type="ECO:0000256" key="2">
    <source>
        <dbReference type="ARBA" id="ARBA00022475"/>
    </source>
</evidence>
<protein>
    <recommendedName>
        <fullName evidence="11">G-protein coupled receptors family 1 profile domain-containing protein</fullName>
    </recommendedName>
</protein>
<keyword evidence="3 9" id="KW-0812">Transmembrane</keyword>
<feature type="transmembrane region" description="Helical" evidence="9">
    <location>
        <begin position="163"/>
        <end position="184"/>
    </location>
</feature>
<evidence type="ECO:0000256" key="3">
    <source>
        <dbReference type="ARBA" id="ARBA00022692"/>
    </source>
</evidence>
<accession>A0A1Y1L0P7</accession>
<keyword evidence="4 9" id="KW-1133">Transmembrane helix</keyword>
<evidence type="ECO:0000256" key="1">
    <source>
        <dbReference type="ARBA" id="ARBA00004651"/>
    </source>
</evidence>
<keyword evidence="5" id="KW-0297">G-protein coupled receptor</keyword>
<dbReference type="InterPro" id="IPR000276">
    <property type="entry name" value="GPCR_Rhodpsn"/>
</dbReference>
<evidence type="ECO:0000256" key="9">
    <source>
        <dbReference type="SAM" id="Phobius"/>
    </source>
</evidence>
<dbReference type="EMBL" id="GEZM01074054">
    <property type="protein sequence ID" value="JAV64687.1"/>
    <property type="molecule type" value="Transcribed_RNA"/>
</dbReference>
<evidence type="ECO:0000313" key="10">
    <source>
        <dbReference type="EMBL" id="JAV64687.1"/>
    </source>
</evidence>
<reference evidence="10" key="1">
    <citation type="journal article" date="2016" name="Sci. Rep.">
        <title>Molecular characterization of firefly nuptial gifts: a multi-omics approach sheds light on postcopulatory sexual selection.</title>
        <authorList>
            <person name="Al-Wathiqui N."/>
            <person name="Fallon T.R."/>
            <person name="South A."/>
            <person name="Weng J.K."/>
            <person name="Lewis S.M."/>
        </authorList>
    </citation>
    <scope>NUCLEOTIDE SEQUENCE</scope>
</reference>
<feature type="transmembrane region" description="Helical" evidence="9">
    <location>
        <begin position="232"/>
        <end position="254"/>
    </location>
</feature>
<evidence type="ECO:0000256" key="8">
    <source>
        <dbReference type="ARBA" id="ARBA00023224"/>
    </source>
</evidence>
<dbReference type="GO" id="GO:0043005">
    <property type="term" value="C:neuron projection"/>
    <property type="evidence" value="ECO:0007669"/>
    <property type="project" value="TreeGrafter"/>
</dbReference>
<name>A0A1Y1L0P7_PHOPY</name>
<dbReference type="PANTHER" id="PTHR24229:SF40">
    <property type="entry name" value="ALLATOSTATIN C RECEPTOR 1-RELATED"/>
    <property type="match status" value="1"/>
</dbReference>
<evidence type="ECO:0000256" key="7">
    <source>
        <dbReference type="ARBA" id="ARBA00023170"/>
    </source>
</evidence>
<evidence type="ECO:0000256" key="5">
    <source>
        <dbReference type="ARBA" id="ARBA00023040"/>
    </source>
</evidence>
<keyword evidence="6 9" id="KW-0472">Membrane</keyword>